<organism evidence="1 2">
    <name type="scientific">Trifolium pratense</name>
    <name type="common">Red clover</name>
    <dbReference type="NCBI Taxonomy" id="57577"/>
    <lineage>
        <taxon>Eukaryota</taxon>
        <taxon>Viridiplantae</taxon>
        <taxon>Streptophyta</taxon>
        <taxon>Embryophyta</taxon>
        <taxon>Tracheophyta</taxon>
        <taxon>Spermatophyta</taxon>
        <taxon>Magnoliopsida</taxon>
        <taxon>eudicotyledons</taxon>
        <taxon>Gunneridae</taxon>
        <taxon>Pentapetalae</taxon>
        <taxon>rosids</taxon>
        <taxon>fabids</taxon>
        <taxon>Fabales</taxon>
        <taxon>Fabaceae</taxon>
        <taxon>Papilionoideae</taxon>
        <taxon>50 kb inversion clade</taxon>
        <taxon>NPAAA clade</taxon>
        <taxon>Hologalegina</taxon>
        <taxon>IRL clade</taxon>
        <taxon>Trifolieae</taxon>
        <taxon>Trifolium</taxon>
    </lineage>
</organism>
<accession>A0A2K3P344</accession>
<dbReference type="Proteomes" id="UP000236291">
    <property type="component" value="Unassembled WGS sequence"/>
</dbReference>
<protein>
    <submittedName>
        <fullName evidence="1">Uncharacterized protein</fullName>
    </submittedName>
</protein>
<evidence type="ECO:0000313" key="1">
    <source>
        <dbReference type="EMBL" id="PNY09716.1"/>
    </source>
</evidence>
<dbReference type="AlphaFoldDB" id="A0A2K3P344"/>
<reference evidence="1 2" key="2">
    <citation type="journal article" date="2017" name="Front. Plant Sci.">
        <title>Gene Classification and Mining of Molecular Markers Useful in Red Clover (Trifolium pratense) Breeding.</title>
        <authorList>
            <person name="Istvanek J."/>
            <person name="Dluhosova J."/>
            <person name="Dluhos P."/>
            <person name="Patkova L."/>
            <person name="Nedelnik J."/>
            <person name="Repkova J."/>
        </authorList>
    </citation>
    <scope>NUCLEOTIDE SEQUENCE [LARGE SCALE GENOMIC DNA]</scope>
    <source>
        <strain evidence="2">cv. Tatra</strain>
        <tissue evidence="1">Young leaves</tissue>
    </source>
</reference>
<gene>
    <name evidence="1" type="ORF">L195_g006273</name>
</gene>
<name>A0A2K3P344_TRIPR</name>
<reference evidence="1 2" key="1">
    <citation type="journal article" date="2014" name="Am. J. Bot.">
        <title>Genome assembly and annotation for red clover (Trifolium pratense; Fabaceae).</title>
        <authorList>
            <person name="Istvanek J."/>
            <person name="Jaros M."/>
            <person name="Krenek A."/>
            <person name="Repkova J."/>
        </authorList>
    </citation>
    <scope>NUCLEOTIDE SEQUENCE [LARGE SCALE GENOMIC DNA]</scope>
    <source>
        <strain evidence="2">cv. Tatra</strain>
        <tissue evidence="1">Young leaves</tissue>
    </source>
</reference>
<proteinExistence type="predicted"/>
<dbReference type="EMBL" id="ASHM01003329">
    <property type="protein sequence ID" value="PNY09716.1"/>
    <property type="molecule type" value="Genomic_DNA"/>
</dbReference>
<sequence>MKVVGGEGGLTLVRETCGFASLLNVVDGGGVGGGGEEEEEEEEE</sequence>
<comment type="caution">
    <text evidence="1">The sequence shown here is derived from an EMBL/GenBank/DDBJ whole genome shotgun (WGS) entry which is preliminary data.</text>
</comment>
<evidence type="ECO:0000313" key="2">
    <source>
        <dbReference type="Proteomes" id="UP000236291"/>
    </source>
</evidence>